<gene>
    <name evidence="6" type="ORF">Ae201684_009685</name>
</gene>
<evidence type="ECO:0000259" key="5">
    <source>
        <dbReference type="PROSITE" id="PS50178"/>
    </source>
</evidence>
<dbReference type="GO" id="GO:0008270">
    <property type="term" value="F:zinc ion binding"/>
    <property type="evidence" value="ECO:0007669"/>
    <property type="project" value="UniProtKB-KW"/>
</dbReference>
<evidence type="ECO:0000256" key="4">
    <source>
        <dbReference type="PROSITE-ProRule" id="PRU00091"/>
    </source>
</evidence>
<protein>
    <recommendedName>
        <fullName evidence="5">FYVE-type domain-containing protein</fullName>
    </recommendedName>
</protein>
<dbReference type="PANTHER" id="PTHR43102:SF2">
    <property type="entry name" value="GAF DOMAIN-CONTAINING PROTEIN"/>
    <property type="match status" value="1"/>
</dbReference>
<name>A0A6G0X0M5_9STRA</name>
<comment type="caution">
    <text evidence="6">The sequence shown here is derived from an EMBL/GenBank/DDBJ whole genome shotgun (WGS) entry which is preliminary data.</text>
</comment>
<evidence type="ECO:0000256" key="3">
    <source>
        <dbReference type="ARBA" id="ARBA00022833"/>
    </source>
</evidence>
<keyword evidence="1" id="KW-0479">Metal-binding</keyword>
<dbReference type="PANTHER" id="PTHR43102">
    <property type="entry name" value="SLR1143 PROTEIN"/>
    <property type="match status" value="1"/>
</dbReference>
<evidence type="ECO:0000256" key="2">
    <source>
        <dbReference type="ARBA" id="ARBA00022771"/>
    </source>
</evidence>
<reference evidence="6 7" key="1">
    <citation type="submission" date="2019-07" db="EMBL/GenBank/DDBJ databases">
        <title>Genomics analysis of Aphanomyces spp. identifies a new class of oomycete effector associated with host adaptation.</title>
        <authorList>
            <person name="Gaulin E."/>
        </authorList>
    </citation>
    <scope>NUCLEOTIDE SEQUENCE [LARGE SCALE GENOMIC DNA]</scope>
    <source>
        <strain evidence="6 7">ATCC 201684</strain>
    </source>
</reference>
<organism evidence="6 7">
    <name type="scientific">Aphanomyces euteiches</name>
    <dbReference type="NCBI Taxonomy" id="100861"/>
    <lineage>
        <taxon>Eukaryota</taxon>
        <taxon>Sar</taxon>
        <taxon>Stramenopiles</taxon>
        <taxon>Oomycota</taxon>
        <taxon>Saprolegniomycetes</taxon>
        <taxon>Saprolegniales</taxon>
        <taxon>Verrucalvaceae</taxon>
        <taxon>Aphanomyces</taxon>
    </lineage>
</organism>
<evidence type="ECO:0000313" key="6">
    <source>
        <dbReference type="EMBL" id="KAF0733439.1"/>
    </source>
</evidence>
<evidence type="ECO:0000256" key="1">
    <source>
        <dbReference type="ARBA" id="ARBA00022723"/>
    </source>
</evidence>
<dbReference type="InterPro" id="IPR000306">
    <property type="entry name" value="Znf_FYVE"/>
</dbReference>
<keyword evidence="2 4" id="KW-0863">Zinc-finger</keyword>
<dbReference type="PROSITE" id="PS50178">
    <property type="entry name" value="ZF_FYVE"/>
    <property type="match status" value="1"/>
</dbReference>
<keyword evidence="7" id="KW-1185">Reference proteome</keyword>
<keyword evidence="3" id="KW-0862">Zinc</keyword>
<dbReference type="VEuPathDB" id="FungiDB:AeMF1_001792"/>
<dbReference type="InterPro" id="IPR013083">
    <property type="entry name" value="Znf_RING/FYVE/PHD"/>
</dbReference>
<dbReference type="SMART" id="SM00064">
    <property type="entry name" value="FYVE"/>
    <property type="match status" value="1"/>
</dbReference>
<proteinExistence type="predicted"/>
<dbReference type="Gene3D" id="3.30.40.10">
    <property type="entry name" value="Zinc/RING finger domain, C3HC4 (zinc finger)"/>
    <property type="match status" value="1"/>
</dbReference>
<dbReference type="OrthoDB" id="660555at2759"/>
<dbReference type="Pfam" id="PF01363">
    <property type="entry name" value="FYVE"/>
    <property type="match status" value="1"/>
</dbReference>
<accession>A0A6G0X0M5</accession>
<feature type="domain" description="FYVE-type" evidence="5">
    <location>
        <begin position="23"/>
        <end position="83"/>
    </location>
</feature>
<sequence length="143" mass="16524">MFGPILDVVRVEELKPRSKWVPNMARSTCSMCNERFSLFRHKHHCRTCGEVVCMDCYTTKTAVSPTAEPSRVIVCVFCLAKRERQFLLHQAAGTPPHTIDFANPFQYVGDETDVFDPMQYSKSSSKKRSSFMRSISKRYLAFW</sequence>
<dbReference type="InterPro" id="IPR011011">
    <property type="entry name" value="Znf_FYVE_PHD"/>
</dbReference>
<dbReference type="Proteomes" id="UP000481153">
    <property type="component" value="Unassembled WGS sequence"/>
</dbReference>
<dbReference type="InterPro" id="IPR017455">
    <property type="entry name" value="Znf_FYVE-rel"/>
</dbReference>
<dbReference type="EMBL" id="VJMJ01000122">
    <property type="protein sequence ID" value="KAF0733439.1"/>
    <property type="molecule type" value="Genomic_DNA"/>
</dbReference>
<dbReference type="CDD" id="cd00065">
    <property type="entry name" value="FYVE_like_SF"/>
    <property type="match status" value="1"/>
</dbReference>
<dbReference type="AlphaFoldDB" id="A0A6G0X0M5"/>
<dbReference type="SUPFAM" id="SSF57903">
    <property type="entry name" value="FYVE/PHD zinc finger"/>
    <property type="match status" value="1"/>
</dbReference>
<evidence type="ECO:0000313" key="7">
    <source>
        <dbReference type="Proteomes" id="UP000481153"/>
    </source>
</evidence>